<gene>
    <name evidence="1" type="ORF">K0M31_007116</name>
</gene>
<evidence type="ECO:0000313" key="1">
    <source>
        <dbReference type="EMBL" id="KAK1124092.1"/>
    </source>
</evidence>
<accession>A0AA40KKS7</accession>
<sequence>MSRGSSLKRMATSSWPDNLFITVTVALETILDAAAVTTALPVAAVAVTAAATADQVVVVVPPGVAAVVNCCSGCGRYSGCYFWYYCCLHCVGSDGW</sequence>
<proteinExistence type="predicted"/>
<dbReference type="AlphaFoldDB" id="A0AA40KKS7"/>
<evidence type="ECO:0000313" key="2">
    <source>
        <dbReference type="Proteomes" id="UP001177670"/>
    </source>
</evidence>
<comment type="caution">
    <text evidence="1">The sequence shown here is derived from an EMBL/GenBank/DDBJ whole genome shotgun (WGS) entry which is preliminary data.</text>
</comment>
<dbReference type="Proteomes" id="UP001177670">
    <property type="component" value="Unassembled WGS sequence"/>
</dbReference>
<dbReference type="EMBL" id="JAHYIQ010000019">
    <property type="protein sequence ID" value="KAK1124092.1"/>
    <property type="molecule type" value="Genomic_DNA"/>
</dbReference>
<keyword evidence="2" id="KW-1185">Reference proteome</keyword>
<organism evidence="1 2">
    <name type="scientific">Melipona bicolor</name>
    <dbReference type="NCBI Taxonomy" id="60889"/>
    <lineage>
        <taxon>Eukaryota</taxon>
        <taxon>Metazoa</taxon>
        <taxon>Ecdysozoa</taxon>
        <taxon>Arthropoda</taxon>
        <taxon>Hexapoda</taxon>
        <taxon>Insecta</taxon>
        <taxon>Pterygota</taxon>
        <taxon>Neoptera</taxon>
        <taxon>Endopterygota</taxon>
        <taxon>Hymenoptera</taxon>
        <taxon>Apocrita</taxon>
        <taxon>Aculeata</taxon>
        <taxon>Apoidea</taxon>
        <taxon>Anthophila</taxon>
        <taxon>Apidae</taxon>
        <taxon>Melipona</taxon>
    </lineage>
</organism>
<protein>
    <submittedName>
        <fullName evidence="1">Uncharacterized protein</fullName>
    </submittedName>
</protein>
<name>A0AA40KKS7_9HYME</name>
<reference evidence="1" key="1">
    <citation type="submission" date="2021-10" db="EMBL/GenBank/DDBJ databases">
        <title>Melipona bicolor Genome sequencing and assembly.</title>
        <authorList>
            <person name="Araujo N.S."/>
            <person name="Arias M.C."/>
        </authorList>
    </citation>
    <scope>NUCLEOTIDE SEQUENCE</scope>
    <source>
        <strain evidence="1">USP_2M_L1-L4_2017</strain>
        <tissue evidence="1">Whole body</tissue>
    </source>
</reference>